<dbReference type="GO" id="GO:0004459">
    <property type="term" value="F:L-lactate dehydrogenase (NAD+) activity"/>
    <property type="evidence" value="ECO:0007669"/>
    <property type="project" value="UniProtKB-UniRule"/>
</dbReference>
<feature type="binding site" evidence="7">
    <location>
        <position position="87"/>
    </location>
    <ligand>
        <name>substrate</name>
    </ligand>
</feature>
<feature type="domain" description="Lactate/malate dehydrogenase C-terminal" evidence="11">
    <location>
        <begin position="150"/>
        <end position="311"/>
    </location>
</feature>
<comment type="caution">
    <text evidence="12">The sequence shown here is derived from an EMBL/GenBank/DDBJ whole genome shotgun (WGS) entry which is preliminary data.</text>
</comment>
<comment type="function">
    <text evidence="7">Catalyzes the conversion of lactate to pyruvate.</text>
</comment>
<dbReference type="InterPro" id="IPR036291">
    <property type="entry name" value="NAD(P)-bd_dom_sf"/>
</dbReference>
<dbReference type="GO" id="GO:0005737">
    <property type="term" value="C:cytoplasm"/>
    <property type="evidence" value="ECO:0007669"/>
    <property type="project" value="UniProtKB-SubCell"/>
</dbReference>
<evidence type="ECO:0000259" key="11">
    <source>
        <dbReference type="Pfam" id="PF02866"/>
    </source>
</evidence>
<dbReference type="UniPathway" id="UPA00554">
    <property type="reaction ID" value="UER00611"/>
</dbReference>
<dbReference type="InterPro" id="IPR011304">
    <property type="entry name" value="L-lactate_DH"/>
</dbReference>
<reference evidence="12 13" key="1">
    <citation type="journal article" date="2013" name="Genome Announc.">
        <title>Draft genome sequences for three mercury-methylating, sulfate-reducing bacteria.</title>
        <authorList>
            <person name="Brown S.D."/>
            <person name="Hurt R.A.Jr."/>
            <person name="Gilmour C.C."/>
            <person name="Elias D.A."/>
        </authorList>
    </citation>
    <scope>NUCLEOTIDE SEQUENCE [LARGE SCALE GENOMIC DNA]</scope>
    <source>
        <strain evidence="12 13">DSM 16529</strain>
    </source>
</reference>
<evidence type="ECO:0000313" key="12">
    <source>
        <dbReference type="EMBL" id="EPR33143.1"/>
    </source>
</evidence>
<gene>
    <name evidence="7" type="primary">ldh</name>
    <name evidence="12" type="ORF">dsat_0584</name>
</gene>
<dbReference type="SUPFAM" id="SSF51735">
    <property type="entry name" value="NAD(P)-binding Rossmann-fold domains"/>
    <property type="match status" value="1"/>
</dbReference>
<dbReference type="AlphaFoldDB" id="S7ULC7"/>
<keyword evidence="13" id="KW-1185">Reference proteome</keyword>
<dbReference type="Pfam" id="PF02866">
    <property type="entry name" value="Ldh_1_C"/>
    <property type="match status" value="1"/>
</dbReference>
<dbReference type="GO" id="GO:0006089">
    <property type="term" value="P:lactate metabolic process"/>
    <property type="evidence" value="ECO:0007669"/>
    <property type="project" value="TreeGrafter"/>
</dbReference>
<dbReference type="RefSeq" id="WP_020887278.1">
    <property type="nucleotide sequence ID" value="NZ_ATHI01000026.1"/>
</dbReference>
<proteinExistence type="inferred from homology"/>
<feature type="binding site" evidence="7">
    <location>
        <position position="173"/>
    </location>
    <ligand>
        <name>beta-D-fructose 1,6-bisphosphate</name>
        <dbReference type="ChEBI" id="CHEBI:32966"/>
        <note>allosteric activator</note>
    </ligand>
</feature>
<dbReference type="EC" id="1.1.1.27" evidence="3 7"/>
<dbReference type="EMBL" id="ATHI01000026">
    <property type="protein sequence ID" value="EPR33143.1"/>
    <property type="molecule type" value="Genomic_DNA"/>
</dbReference>
<feature type="binding site" evidence="7">
    <location>
        <position position="40"/>
    </location>
    <ligand>
        <name>NAD(+)</name>
        <dbReference type="ChEBI" id="CHEBI:57540"/>
    </ligand>
</feature>
<comment type="catalytic activity">
    <reaction evidence="6 7">
        <text>(S)-lactate + NAD(+) = pyruvate + NADH + H(+)</text>
        <dbReference type="Rhea" id="RHEA:23444"/>
        <dbReference type="ChEBI" id="CHEBI:15361"/>
        <dbReference type="ChEBI" id="CHEBI:15378"/>
        <dbReference type="ChEBI" id="CHEBI:16651"/>
        <dbReference type="ChEBI" id="CHEBI:57540"/>
        <dbReference type="ChEBI" id="CHEBI:57945"/>
        <dbReference type="EC" id="1.1.1.27"/>
    </reaction>
</comment>
<comment type="activity regulation">
    <text evidence="7">Allosterically activated by fructose 1,6-bisphosphate (FBP).</text>
</comment>
<feature type="binding site" evidence="7">
    <location>
        <begin position="84"/>
        <end position="85"/>
    </location>
    <ligand>
        <name>NAD(+)</name>
        <dbReference type="ChEBI" id="CHEBI:57540"/>
    </ligand>
</feature>
<dbReference type="InterPro" id="IPR015955">
    <property type="entry name" value="Lactate_DH/Glyco_Ohase_4_C"/>
</dbReference>
<feature type="domain" description="Lactate/malate dehydrogenase N-terminal" evidence="10">
    <location>
        <begin position="10"/>
        <end position="147"/>
    </location>
</feature>
<dbReference type="PANTHER" id="PTHR43128">
    <property type="entry name" value="L-2-HYDROXYCARBOXYLATE DEHYDROGENASE (NAD(P)(+))"/>
    <property type="match status" value="1"/>
</dbReference>
<evidence type="ECO:0000256" key="1">
    <source>
        <dbReference type="ARBA" id="ARBA00004843"/>
    </source>
</evidence>
<feature type="binding site" evidence="7">
    <location>
        <position position="93"/>
    </location>
    <ligand>
        <name>substrate</name>
    </ligand>
</feature>
<evidence type="ECO:0000256" key="6">
    <source>
        <dbReference type="ARBA" id="ARBA00049258"/>
    </source>
</evidence>
<dbReference type="PROSITE" id="PS00064">
    <property type="entry name" value="L_LDH"/>
    <property type="match status" value="1"/>
</dbReference>
<keyword evidence="5 7" id="KW-0520">NAD</keyword>
<name>S7ULC7_9BACT</name>
<dbReference type="InterPro" id="IPR001557">
    <property type="entry name" value="L-lactate/malate_DH"/>
</dbReference>
<keyword evidence="7" id="KW-0021">Allosteric enzyme</keyword>
<keyword evidence="7" id="KW-0597">Phosphoprotein</keyword>
<organism evidence="12 13">
    <name type="scientific">Alkalidesulfovibrio alkalitolerans DSM 16529</name>
    <dbReference type="NCBI Taxonomy" id="1121439"/>
    <lineage>
        <taxon>Bacteria</taxon>
        <taxon>Pseudomonadati</taxon>
        <taxon>Thermodesulfobacteriota</taxon>
        <taxon>Desulfovibrionia</taxon>
        <taxon>Desulfovibrionales</taxon>
        <taxon>Desulfovibrionaceae</taxon>
        <taxon>Alkalidesulfovibrio</taxon>
    </lineage>
</organism>
<evidence type="ECO:0000256" key="7">
    <source>
        <dbReference type="HAMAP-Rule" id="MF_00488"/>
    </source>
</evidence>
<dbReference type="PATRIC" id="fig|1121439.3.peg.1940"/>
<feature type="binding site" evidence="7 9">
    <location>
        <begin position="123"/>
        <end position="125"/>
    </location>
    <ligand>
        <name>NAD(+)</name>
        <dbReference type="ChEBI" id="CHEBI:57540"/>
    </ligand>
</feature>
<feature type="modified residue" description="Phosphotyrosine" evidence="7">
    <location>
        <position position="225"/>
    </location>
</feature>
<evidence type="ECO:0000259" key="10">
    <source>
        <dbReference type="Pfam" id="PF00056"/>
    </source>
</evidence>
<feature type="binding site" evidence="7">
    <location>
        <begin position="153"/>
        <end position="156"/>
    </location>
    <ligand>
        <name>substrate</name>
    </ligand>
</feature>
<feature type="binding site" evidence="7">
    <location>
        <begin position="125"/>
        <end position="128"/>
    </location>
    <ligand>
        <name>substrate</name>
    </ligand>
</feature>
<dbReference type="PANTHER" id="PTHR43128:SF16">
    <property type="entry name" value="L-LACTATE DEHYDROGENASE"/>
    <property type="match status" value="1"/>
</dbReference>
<comment type="pathway">
    <text evidence="1 7">Fermentation; pyruvate fermentation to lactate; (S)-lactate from pyruvate: step 1/1.</text>
</comment>
<feature type="binding site" evidence="7">
    <location>
        <position position="45"/>
    </location>
    <ligand>
        <name>NAD(+)</name>
        <dbReference type="ChEBI" id="CHEBI:57540"/>
    </ligand>
</feature>
<feature type="binding site" evidence="9">
    <location>
        <position position="100"/>
    </location>
    <ligand>
        <name>NAD(+)</name>
        <dbReference type="ChEBI" id="CHEBI:57540"/>
    </ligand>
</feature>
<comment type="subunit">
    <text evidence="7">Homotetramer.</text>
</comment>
<dbReference type="CDD" id="cd05292">
    <property type="entry name" value="LDH_2"/>
    <property type="match status" value="1"/>
</dbReference>
<dbReference type="HAMAP" id="MF_00488">
    <property type="entry name" value="Lactate_dehydrog"/>
    <property type="match status" value="1"/>
</dbReference>
<evidence type="ECO:0000256" key="3">
    <source>
        <dbReference type="ARBA" id="ARBA00012967"/>
    </source>
</evidence>
<dbReference type="Proteomes" id="UP000014975">
    <property type="component" value="Unassembled WGS sequence"/>
</dbReference>
<dbReference type="GO" id="GO:0006096">
    <property type="term" value="P:glycolytic process"/>
    <property type="evidence" value="ECO:0007669"/>
    <property type="project" value="UniProtKB-UniRule"/>
</dbReference>
<dbReference type="InterPro" id="IPR001236">
    <property type="entry name" value="Lactate/malate_DH_N"/>
</dbReference>
<dbReference type="eggNOG" id="COG0039">
    <property type="taxonomic scope" value="Bacteria"/>
</dbReference>
<feature type="binding site" evidence="7">
    <location>
        <position position="19"/>
    </location>
    <ligand>
        <name>NAD(+)</name>
        <dbReference type="ChEBI" id="CHEBI:57540"/>
    </ligand>
</feature>
<dbReference type="STRING" id="1121439.dsat_0584"/>
<dbReference type="InterPro" id="IPR022383">
    <property type="entry name" value="Lactate/malate_DH_C"/>
</dbReference>
<evidence type="ECO:0000256" key="8">
    <source>
        <dbReference type="PIRSR" id="PIRSR000102-1"/>
    </source>
</evidence>
<protein>
    <recommendedName>
        <fullName evidence="3 7">L-lactate dehydrogenase</fullName>
        <shortName evidence="7">L-LDH</shortName>
        <ecNumber evidence="3 7">1.1.1.27</ecNumber>
    </recommendedName>
</protein>
<comment type="caution">
    <text evidence="7">Lacks conserved residue(s) required for the propagation of feature annotation.</text>
</comment>
<evidence type="ECO:0000256" key="9">
    <source>
        <dbReference type="PIRSR" id="PIRSR000102-3"/>
    </source>
</evidence>
<dbReference type="Gene3D" id="3.40.50.720">
    <property type="entry name" value="NAD(P)-binding Rossmann-like Domain"/>
    <property type="match status" value="1"/>
</dbReference>
<comment type="similarity">
    <text evidence="2 7">Belongs to the LDH/MDH superfamily. LDH family.</text>
</comment>
<keyword evidence="7" id="KW-0963">Cytoplasm</keyword>
<keyword evidence="4 7" id="KW-0560">Oxidoreductase</keyword>
<dbReference type="SUPFAM" id="SSF56327">
    <property type="entry name" value="LDH C-terminal domain-like"/>
    <property type="match status" value="1"/>
</dbReference>
<feature type="binding site" evidence="7">
    <location>
        <position position="148"/>
    </location>
    <ligand>
        <name>NAD(+)</name>
        <dbReference type="ChEBI" id="CHEBI:57540"/>
    </ligand>
</feature>
<feature type="binding site" evidence="7">
    <location>
        <position position="234"/>
    </location>
    <ligand>
        <name>substrate</name>
    </ligand>
</feature>
<evidence type="ECO:0000256" key="5">
    <source>
        <dbReference type="ARBA" id="ARBA00023027"/>
    </source>
</evidence>
<evidence type="ECO:0000256" key="4">
    <source>
        <dbReference type="ARBA" id="ARBA00023002"/>
    </source>
</evidence>
<dbReference type="PIRSF" id="PIRSF000102">
    <property type="entry name" value="Lac_mal_DH"/>
    <property type="match status" value="1"/>
</dbReference>
<feature type="binding site" evidence="9">
    <location>
        <begin position="15"/>
        <end position="20"/>
    </location>
    <ligand>
        <name>NAD(+)</name>
        <dbReference type="ChEBI" id="CHEBI:57540"/>
    </ligand>
</feature>
<feature type="binding site" evidence="7">
    <location>
        <position position="158"/>
    </location>
    <ligand>
        <name>beta-D-fructose 1,6-bisphosphate</name>
        <dbReference type="ChEBI" id="CHEBI:32966"/>
        <note>allosteric activator</note>
    </ligand>
</feature>
<dbReference type="Gene3D" id="3.90.110.10">
    <property type="entry name" value="Lactate dehydrogenase/glycoside hydrolase, family 4, C-terminal"/>
    <property type="match status" value="1"/>
</dbReference>
<accession>S7ULC7</accession>
<dbReference type="NCBIfam" id="NF000824">
    <property type="entry name" value="PRK00066.1"/>
    <property type="match status" value="1"/>
</dbReference>
<evidence type="ECO:0000313" key="13">
    <source>
        <dbReference type="Proteomes" id="UP000014975"/>
    </source>
</evidence>
<sequence length="317" mass="34175">MNRENASHRKVVVVGTGLVGMSYAYALGIKGLVREIGLVNRTLDKAQGEALDLNHCQPFVNPVSVNAGGFEMCRDAQIVVIAAGVNQEQGQTRLDLIEKNAAIIKETVPRILEYNPEPILLVVSNPVDILTHVAIKVSGLPPGRVIGSGTVLDTMRFRSLLSEVYEVDARNVHGYVVGEHGDSEVLVWSRVNIAGIPLLEYCAACGKSIAARKKSIEDDVRNAAYHVIQKKQATYYAIGLAMVRITEGVLMNQHSVLTVGTLMRGEYGLSNVCLSLPCVVGSNGIERVLASPFADDEEHALLDSASVLREGLSSIGY</sequence>
<dbReference type="NCBIfam" id="TIGR01771">
    <property type="entry name" value="L-LDH-NAD"/>
    <property type="match status" value="1"/>
</dbReference>
<dbReference type="OrthoDB" id="9802969at2"/>
<dbReference type="InterPro" id="IPR018177">
    <property type="entry name" value="L-lactate_DH_AS"/>
</dbReference>
<evidence type="ECO:0000256" key="2">
    <source>
        <dbReference type="ARBA" id="ARBA00006054"/>
    </source>
</evidence>
<dbReference type="Pfam" id="PF00056">
    <property type="entry name" value="Ldh_1_N"/>
    <property type="match status" value="1"/>
</dbReference>
<comment type="subcellular location">
    <subcellularLocation>
        <location evidence="7">Cytoplasm</location>
    </subcellularLocation>
</comment>
<dbReference type="PRINTS" id="PR00086">
    <property type="entry name" value="LLDHDRGNASE"/>
</dbReference>
<feature type="active site" description="Proton acceptor" evidence="7 8">
    <location>
        <position position="180"/>
    </location>
</feature>